<proteinExistence type="predicted"/>
<sequence length="241" mass="27281">MSLRKTYNIASSSAASFWRGTSGSRVLSSSLHHNKPKENIVLYQKESCPWSRKVREAFSMLDLDANIKPCPIEGTKYRPELKQMGGKEQDPNTKASMYESKDIIDYVFDHYGPGKDQVPSSIQDTYTSTGLSRMSTLMRAMPWNGLIQYKGDTATSAATLIPSKITSEPHDVKPKMPEINKPIHLYSFENSPYCRIVREALDVLELPYTVHNVAQGSSKRKMFVSLSGKMQCEELYNLFHK</sequence>
<dbReference type="Pfam" id="PF13417">
    <property type="entry name" value="GST_N_3"/>
    <property type="match status" value="2"/>
</dbReference>
<dbReference type="Proteomes" id="UP000241769">
    <property type="component" value="Unassembled WGS sequence"/>
</dbReference>
<dbReference type="InParanoid" id="A0A2P6NY45"/>
<protein>
    <submittedName>
        <fullName evidence="2">Glutathione S-transferase, N-terminal domain protein</fullName>
    </submittedName>
</protein>
<evidence type="ECO:0000313" key="3">
    <source>
        <dbReference type="Proteomes" id="UP000241769"/>
    </source>
</evidence>
<dbReference type="GO" id="GO:0016740">
    <property type="term" value="F:transferase activity"/>
    <property type="evidence" value="ECO:0007669"/>
    <property type="project" value="UniProtKB-KW"/>
</dbReference>
<feature type="domain" description="GST N-terminal" evidence="1">
    <location>
        <begin position="185"/>
        <end position="221"/>
    </location>
</feature>
<dbReference type="InterPro" id="IPR004045">
    <property type="entry name" value="Glutathione_S-Trfase_N"/>
</dbReference>
<evidence type="ECO:0000259" key="1">
    <source>
        <dbReference type="Pfam" id="PF13417"/>
    </source>
</evidence>
<accession>A0A2P6NY45</accession>
<name>A0A2P6NY45_9EUKA</name>
<dbReference type="EMBL" id="MDYQ01000007">
    <property type="protein sequence ID" value="PRP88883.1"/>
    <property type="molecule type" value="Genomic_DNA"/>
</dbReference>
<reference evidence="2 3" key="1">
    <citation type="journal article" date="2018" name="Genome Biol. Evol.">
        <title>Multiple Roots of Fruiting Body Formation in Amoebozoa.</title>
        <authorList>
            <person name="Hillmann F."/>
            <person name="Forbes G."/>
            <person name="Novohradska S."/>
            <person name="Ferling I."/>
            <person name="Riege K."/>
            <person name="Groth M."/>
            <person name="Westermann M."/>
            <person name="Marz M."/>
            <person name="Spaller T."/>
            <person name="Winckler T."/>
            <person name="Schaap P."/>
            <person name="Glockner G."/>
        </authorList>
    </citation>
    <scope>NUCLEOTIDE SEQUENCE [LARGE SCALE GENOMIC DNA]</scope>
    <source>
        <strain evidence="2 3">Jena</strain>
    </source>
</reference>
<comment type="caution">
    <text evidence="2">The sequence shown here is derived from an EMBL/GenBank/DDBJ whole genome shotgun (WGS) entry which is preliminary data.</text>
</comment>
<dbReference type="PANTHER" id="PTHR45288:SF2">
    <property type="entry name" value="THIOREDOXIN FAMILY PROTEIN"/>
    <property type="match status" value="1"/>
</dbReference>
<evidence type="ECO:0000313" key="2">
    <source>
        <dbReference type="EMBL" id="PRP88883.1"/>
    </source>
</evidence>
<keyword evidence="3" id="KW-1185">Reference proteome</keyword>
<organism evidence="2 3">
    <name type="scientific">Planoprotostelium fungivorum</name>
    <dbReference type="NCBI Taxonomy" id="1890364"/>
    <lineage>
        <taxon>Eukaryota</taxon>
        <taxon>Amoebozoa</taxon>
        <taxon>Evosea</taxon>
        <taxon>Variosea</taxon>
        <taxon>Cavosteliida</taxon>
        <taxon>Cavosteliaceae</taxon>
        <taxon>Planoprotostelium</taxon>
    </lineage>
</organism>
<gene>
    <name evidence="2" type="ORF">PROFUN_00351</name>
</gene>
<dbReference type="PROSITE" id="PS51354">
    <property type="entry name" value="GLUTAREDOXIN_2"/>
    <property type="match status" value="1"/>
</dbReference>
<keyword evidence="2" id="KW-0808">Transferase</keyword>
<dbReference type="PANTHER" id="PTHR45288">
    <property type="entry name" value="THIOREDOXIN FAMILY PROTEIN"/>
    <property type="match status" value="1"/>
</dbReference>
<dbReference type="AlphaFoldDB" id="A0A2P6NY45"/>
<dbReference type="SUPFAM" id="SSF52833">
    <property type="entry name" value="Thioredoxin-like"/>
    <property type="match status" value="2"/>
</dbReference>
<dbReference type="InterPro" id="IPR036249">
    <property type="entry name" value="Thioredoxin-like_sf"/>
</dbReference>
<dbReference type="Gene3D" id="3.40.30.10">
    <property type="entry name" value="Glutaredoxin"/>
    <property type="match status" value="2"/>
</dbReference>
<feature type="domain" description="GST N-terminal" evidence="1">
    <location>
        <begin position="42"/>
        <end position="112"/>
    </location>
</feature>
<dbReference type="OrthoDB" id="422574at2759"/>